<dbReference type="Pfam" id="PF13407">
    <property type="entry name" value="Peripla_BP_4"/>
    <property type="match status" value="1"/>
</dbReference>
<dbReference type="NCBIfam" id="NF007254">
    <property type="entry name" value="PRK09701.1"/>
    <property type="match status" value="1"/>
</dbReference>
<feature type="chain" id="PRO_5047375354" evidence="4">
    <location>
        <begin position="27"/>
        <end position="314"/>
    </location>
</feature>
<keyword evidence="3 4" id="KW-0732">Signal</keyword>
<evidence type="ECO:0000313" key="7">
    <source>
        <dbReference type="Proteomes" id="UP001184614"/>
    </source>
</evidence>
<evidence type="ECO:0000259" key="5">
    <source>
        <dbReference type="Pfam" id="PF13407"/>
    </source>
</evidence>
<evidence type="ECO:0000256" key="1">
    <source>
        <dbReference type="ARBA" id="ARBA00004196"/>
    </source>
</evidence>
<dbReference type="RefSeq" id="WP_310014506.1">
    <property type="nucleotide sequence ID" value="NZ_JAVDQT010000006.1"/>
</dbReference>
<comment type="caution">
    <text evidence="6">The sequence shown here is derived from an EMBL/GenBank/DDBJ whole genome shotgun (WGS) entry which is preliminary data.</text>
</comment>
<evidence type="ECO:0000256" key="4">
    <source>
        <dbReference type="SAM" id="SignalP"/>
    </source>
</evidence>
<dbReference type="SUPFAM" id="SSF53822">
    <property type="entry name" value="Periplasmic binding protein-like I"/>
    <property type="match status" value="1"/>
</dbReference>
<evidence type="ECO:0000256" key="3">
    <source>
        <dbReference type="ARBA" id="ARBA00022729"/>
    </source>
</evidence>
<feature type="domain" description="Periplasmic binding protein" evidence="5">
    <location>
        <begin position="30"/>
        <end position="292"/>
    </location>
</feature>
<sequence>MKAGKTLLLSAVFAVGAFINASAVQAADYAVILKTLSNPFWQSMKQGVEDKAKELGVEVDIFASPTEDDTQAQLQLFEDVLNRDYKAIMFAPISPVNLVQPAAQAYKKNIPLINIDEKVDLAALKQAGANIQAFITTDNKAVGANGANFIIEKLGADGGEVAIIEGKAGVASGEDRKAGATDAFSKASNIKLVASQPADWDRLKALDVAANILQSSPNLKAFYCANDTMALGVVQAVQNAGKTGEVIVVGTDGAPEARESVQAGRLDATVAQNPATIGADALVAAVEAVKSGKLIAPDADAPQVNIESVLVTKQ</sequence>
<evidence type="ECO:0000313" key="6">
    <source>
        <dbReference type="EMBL" id="MDR6433580.1"/>
    </source>
</evidence>
<organism evidence="6 7">
    <name type="scientific">Brucella pseudogrignonensis</name>
    <dbReference type="NCBI Taxonomy" id="419475"/>
    <lineage>
        <taxon>Bacteria</taxon>
        <taxon>Pseudomonadati</taxon>
        <taxon>Pseudomonadota</taxon>
        <taxon>Alphaproteobacteria</taxon>
        <taxon>Hyphomicrobiales</taxon>
        <taxon>Brucellaceae</taxon>
        <taxon>Brucella/Ochrobactrum group</taxon>
        <taxon>Brucella</taxon>
    </lineage>
</organism>
<protein>
    <submittedName>
        <fullName evidence="6">D-allose transport system substrate-binding protein</fullName>
    </submittedName>
</protein>
<accession>A0ABU1MCP8</accession>
<name>A0ABU1MCP8_9HYPH</name>
<feature type="signal peptide" evidence="4">
    <location>
        <begin position="1"/>
        <end position="26"/>
    </location>
</feature>
<dbReference type="EMBL" id="JAVDQT010000006">
    <property type="protein sequence ID" value="MDR6433580.1"/>
    <property type="molecule type" value="Genomic_DNA"/>
</dbReference>
<comment type="similarity">
    <text evidence="2">Belongs to the bacterial solute-binding protein 2 family.</text>
</comment>
<gene>
    <name evidence="6" type="ORF">J2782_003326</name>
</gene>
<keyword evidence="7" id="KW-1185">Reference proteome</keyword>
<dbReference type="Proteomes" id="UP001184614">
    <property type="component" value="Unassembled WGS sequence"/>
</dbReference>
<dbReference type="InterPro" id="IPR028082">
    <property type="entry name" value="Peripla_BP_I"/>
</dbReference>
<comment type="subcellular location">
    <subcellularLocation>
        <location evidence="1">Cell envelope</location>
    </subcellularLocation>
</comment>
<dbReference type="PANTHER" id="PTHR46847">
    <property type="entry name" value="D-ALLOSE-BINDING PERIPLASMIC PROTEIN-RELATED"/>
    <property type="match status" value="1"/>
</dbReference>
<proteinExistence type="inferred from homology"/>
<dbReference type="InterPro" id="IPR025997">
    <property type="entry name" value="SBP_2_dom"/>
</dbReference>
<reference evidence="6 7" key="1">
    <citation type="submission" date="2023-07" db="EMBL/GenBank/DDBJ databases">
        <title>Sorghum-associated microbial communities from plants grown in Nebraska, USA.</title>
        <authorList>
            <person name="Schachtman D."/>
        </authorList>
    </citation>
    <scope>NUCLEOTIDE SEQUENCE [LARGE SCALE GENOMIC DNA]</scope>
    <source>
        <strain evidence="6 7">DS1730</strain>
    </source>
</reference>
<dbReference type="PANTHER" id="PTHR46847:SF1">
    <property type="entry name" value="D-ALLOSE-BINDING PERIPLASMIC PROTEIN-RELATED"/>
    <property type="match status" value="1"/>
</dbReference>
<evidence type="ECO:0000256" key="2">
    <source>
        <dbReference type="ARBA" id="ARBA00007639"/>
    </source>
</evidence>
<dbReference type="CDD" id="cd06320">
    <property type="entry name" value="PBP1_allose_binding"/>
    <property type="match status" value="1"/>
</dbReference>
<dbReference type="Gene3D" id="3.40.50.2300">
    <property type="match status" value="2"/>
</dbReference>